<organism evidence="1 2">
    <name type="scientific">Pleuronectes platessa</name>
    <name type="common">European plaice</name>
    <dbReference type="NCBI Taxonomy" id="8262"/>
    <lineage>
        <taxon>Eukaryota</taxon>
        <taxon>Metazoa</taxon>
        <taxon>Chordata</taxon>
        <taxon>Craniata</taxon>
        <taxon>Vertebrata</taxon>
        <taxon>Euteleostomi</taxon>
        <taxon>Actinopterygii</taxon>
        <taxon>Neopterygii</taxon>
        <taxon>Teleostei</taxon>
        <taxon>Neoteleostei</taxon>
        <taxon>Acanthomorphata</taxon>
        <taxon>Carangaria</taxon>
        <taxon>Pleuronectiformes</taxon>
        <taxon>Pleuronectoidei</taxon>
        <taxon>Pleuronectidae</taxon>
        <taxon>Pleuronectes</taxon>
    </lineage>
</organism>
<proteinExistence type="predicted"/>
<dbReference type="EMBL" id="CADEAL010004335">
    <property type="protein sequence ID" value="CAB1457292.1"/>
    <property type="molecule type" value="Genomic_DNA"/>
</dbReference>
<evidence type="ECO:0000313" key="1">
    <source>
        <dbReference type="EMBL" id="CAB1457292.1"/>
    </source>
</evidence>
<name>A0A9N7ZBT1_PLEPL</name>
<sequence length="133" mass="15045">MIAFQELQAICVSLYPVNDRKGNLFAATKTSSFPASFMLHCKEEAVWEKRQEVPPACVLAPSRSLELGSRVILARCPDRSVKKEEEMFLYLECGHFISRIYSRGLWNIQEGSAMAMILALFSSIPLDNTSQQR</sequence>
<keyword evidence="2" id="KW-1185">Reference proteome</keyword>
<dbReference type="AlphaFoldDB" id="A0A9N7ZBT1"/>
<protein>
    <submittedName>
        <fullName evidence="1">Uncharacterized protein</fullName>
    </submittedName>
</protein>
<dbReference type="Proteomes" id="UP001153269">
    <property type="component" value="Unassembled WGS sequence"/>
</dbReference>
<evidence type="ECO:0000313" key="2">
    <source>
        <dbReference type="Proteomes" id="UP001153269"/>
    </source>
</evidence>
<reference evidence="1" key="1">
    <citation type="submission" date="2020-03" db="EMBL/GenBank/DDBJ databases">
        <authorList>
            <person name="Weist P."/>
        </authorList>
    </citation>
    <scope>NUCLEOTIDE SEQUENCE</scope>
</reference>
<gene>
    <name evidence="1" type="ORF">PLEPLA_LOCUS45114</name>
</gene>
<accession>A0A9N7ZBT1</accession>
<comment type="caution">
    <text evidence="1">The sequence shown here is derived from an EMBL/GenBank/DDBJ whole genome shotgun (WGS) entry which is preliminary data.</text>
</comment>